<evidence type="ECO:0000256" key="1">
    <source>
        <dbReference type="SAM" id="MobiDB-lite"/>
    </source>
</evidence>
<reference evidence="2 3" key="1">
    <citation type="submission" date="2017-02" db="EMBL/GenBank/DDBJ databases">
        <title>Complete genome sequences of Mycobacterium kansasii strains isolated from rhesus macaques.</title>
        <authorList>
            <person name="Panda A."/>
            <person name="Nagaraj S."/>
            <person name="Zhao X."/>
            <person name="Tettelin H."/>
            <person name="Detolla L.J."/>
        </authorList>
    </citation>
    <scope>NUCLEOTIDE SEQUENCE [LARGE SCALE GENOMIC DNA]</scope>
    <source>
        <strain evidence="2 3">11-3813</strain>
    </source>
</reference>
<evidence type="ECO:0000313" key="2">
    <source>
        <dbReference type="EMBL" id="OOK70509.1"/>
    </source>
</evidence>
<protein>
    <submittedName>
        <fullName evidence="2">Uncharacterized protein</fullName>
    </submittedName>
</protein>
<dbReference type="AlphaFoldDB" id="A0A1V3WU52"/>
<proteinExistence type="predicted"/>
<accession>A0A1V3WU52</accession>
<name>A0A1V3WU52_MYCKA</name>
<gene>
    <name evidence="2" type="ORF">BZL30_6013</name>
</gene>
<sequence>MDKARPAHRTPTSRDGDRQGGKFVDDRRRQVLDTIHKVQEQPKK</sequence>
<evidence type="ECO:0000313" key="3">
    <source>
        <dbReference type="Proteomes" id="UP000189229"/>
    </source>
</evidence>
<comment type="caution">
    <text evidence="2">The sequence shown here is derived from an EMBL/GenBank/DDBJ whole genome shotgun (WGS) entry which is preliminary data.</text>
</comment>
<feature type="compositionally biased region" description="Basic and acidic residues" evidence="1">
    <location>
        <begin position="12"/>
        <end position="29"/>
    </location>
</feature>
<feature type="region of interest" description="Disordered" evidence="1">
    <location>
        <begin position="1"/>
        <end position="29"/>
    </location>
</feature>
<dbReference type="EMBL" id="MVBM01000006">
    <property type="protein sequence ID" value="OOK70509.1"/>
    <property type="molecule type" value="Genomic_DNA"/>
</dbReference>
<dbReference type="Proteomes" id="UP000189229">
    <property type="component" value="Unassembled WGS sequence"/>
</dbReference>
<organism evidence="2 3">
    <name type="scientific">Mycobacterium kansasii</name>
    <dbReference type="NCBI Taxonomy" id="1768"/>
    <lineage>
        <taxon>Bacteria</taxon>
        <taxon>Bacillati</taxon>
        <taxon>Actinomycetota</taxon>
        <taxon>Actinomycetes</taxon>
        <taxon>Mycobacteriales</taxon>
        <taxon>Mycobacteriaceae</taxon>
        <taxon>Mycobacterium</taxon>
    </lineage>
</organism>